<comment type="subcellular location">
    <subcellularLocation>
        <location evidence="1">Cell membrane</location>
        <topology evidence="1">Peripheral membrane protein</topology>
    </subcellularLocation>
</comment>
<dbReference type="InterPro" id="IPR027417">
    <property type="entry name" value="P-loop_NTPase"/>
</dbReference>
<feature type="domain" description="ABC transporter" evidence="11">
    <location>
        <begin position="4"/>
        <end position="245"/>
    </location>
</feature>
<dbReference type="InterPro" id="IPR022216">
    <property type="entry name" value="ABC_Co_transporter"/>
</dbReference>
<protein>
    <submittedName>
        <fullName evidence="12">Energy-coupling factor ABC transporter ATP-binding protein</fullName>
    </submittedName>
</protein>
<sequence length="563" mass="62106">MPAISFKNVNFKYRIQSQATLHNVSFVFDYGQKIIIAGPSGSGKTTIGHLINGLIPQSFSGDISGQIMINDEDIQDLDIFRLSFAVGTVLQDTDAQFVGMTVAEDVAFLLENEHTDHDQLLKKTDQWLNELDLQSVKAHHPQELSGGQKQRVSMAGVLSSDSKILLFDEPLANLDPASGRTAIKLISDLQKKLGLTVIIIEHRLEESLKIDADQLLIIDQGKIIADASPDDVLKTGVINKIGLREPLYLTALRHAGFNLAEENHLTNIESFDQVVVSKKLSAWMRTKPSAGSQPSAKVVLSVEDLSFSYADQAVFRDFNLDFYAGDITAIVGKNGSGKSTFSNLVTGFLKADAGKITLDGQILNDLSVKERADKIGYVLQDPNQMISQNLVFDEVAYGLKLRGVDPDEIERRVRQILKISGLDTMRHWPVSALSFGQKKRVTIASVLILRPKVLLLDEPTAGQDYLNYRSIMNFVASLNQKYATSIIVITHDMHLMLEYADRALALVDGQIIADKTPAALLSNLALLKRASLAPTSLYELANFADVDPIRLSQRLVESEIDHE</sequence>
<evidence type="ECO:0000256" key="2">
    <source>
        <dbReference type="ARBA" id="ARBA00005417"/>
    </source>
</evidence>
<dbReference type="PROSITE" id="PS00211">
    <property type="entry name" value="ABC_TRANSPORTER_1"/>
    <property type="match status" value="2"/>
</dbReference>
<dbReference type="Pfam" id="PF00005">
    <property type="entry name" value="ABC_tran"/>
    <property type="match status" value="2"/>
</dbReference>
<keyword evidence="7 12" id="KW-0067">ATP-binding</keyword>
<dbReference type="SMART" id="SM00382">
    <property type="entry name" value="AAA"/>
    <property type="match status" value="2"/>
</dbReference>
<dbReference type="InterPro" id="IPR003439">
    <property type="entry name" value="ABC_transporter-like_ATP-bd"/>
</dbReference>
<dbReference type="SUPFAM" id="SSF52540">
    <property type="entry name" value="P-loop containing nucleoside triphosphate hydrolases"/>
    <property type="match status" value="2"/>
</dbReference>
<proteinExistence type="inferred from homology"/>
<dbReference type="GO" id="GO:0042626">
    <property type="term" value="F:ATPase-coupled transmembrane transporter activity"/>
    <property type="evidence" value="ECO:0007669"/>
    <property type="project" value="TreeGrafter"/>
</dbReference>
<dbReference type="Proteomes" id="UP001167919">
    <property type="component" value="Unassembled WGS sequence"/>
</dbReference>
<dbReference type="CDD" id="cd03225">
    <property type="entry name" value="ABC_cobalt_CbiO_domain1"/>
    <property type="match status" value="2"/>
</dbReference>
<organism evidence="12 13">
    <name type="scientific">Oenococcus sicerae</name>
    <dbReference type="NCBI Taxonomy" id="2203724"/>
    <lineage>
        <taxon>Bacteria</taxon>
        <taxon>Bacillati</taxon>
        <taxon>Bacillota</taxon>
        <taxon>Bacilli</taxon>
        <taxon>Lactobacillales</taxon>
        <taxon>Lactobacillaceae</taxon>
        <taxon>Oenococcus</taxon>
    </lineage>
</organism>
<evidence type="ECO:0000256" key="7">
    <source>
        <dbReference type="ARBA" id="ARBA00022840"/>
    </source>
</evidence>
<dbReference type="PANTHER" id="PTHR43553">
    <property type="entry name" value="HEAVY METAL TRANSPORTER"/>
    <property type="match status" value="1"/>
</dbReference>
<comment type="caution">
    <text evidence="12">The sequence shown here is derived from an EMBL/GenBank/DDBJ whole genome shotgun (WGS) entry which is preliminary data.</text>
</comment>
<keyword evidence="6" id="KW-0547">Nucleotide-binding</keyword>
<keyword evidence="5" id="KW-0677">Repeat</keyword>
<dbReference type="EMBL" id="SDWY01000003">
    <property type="protein sequence ID" value="MDN6900619.1"/>
    <property type="molecule type" value="Genomic_DNA"/>
</dbReference>
<feature type="domain" description="ABC transporter" evidence="11">
    <location>
        <begin position="300"/>
        <end position="533"/>
    </location>
</feature>
<dbReference type="InterPro" id="IPR017871">
    <property type="entry name" value="ABC_transporter-like_CS"/>
</dbReference>
<dbReference type="InterPro" id="IPR050095">
    <property type="entry name" value="ECF_ABC_transporter_ATP-bd"/>
</dbReference>
<dbReference type="RefSeq" id="WP_301711278.1">
    <property type="nucleotide sequence ID" value="NZ_SDWY01000003.1"/>
</dbReference>
<dbReference type="InterPro" id="IPR015856">
    <property type="entry name" value="ABC_transpr_CbiO/EcfA_su"/>
</dbReference>
<evidence type="ECO:0000313" key="13">
    <source>
        <dbReference type="Proteomes" id="UP001167919"/>
    </source>
</evidence>
<dbReference type="PANTHER" id="PTHR43553:SF26">
    <property type="entry name" value="ABC TRANSPORTER ATP-BINDING PROTEIN BC_2655-RELATED"/>
    <property type="match status" value="1"/>
</dbReference>
<dbReference type="FunFam" id="3.40.50.300:FF:000224">
    <property type="entry name" value="Energy-coupling factor transporter ATP-binding protein EcfA"/>
    <property type="match status" value="1"/>
</dbReference>
<evidence type="ECO:0000256" key="8">
    <source>
        <dbReference type="ARBA" id="ARBA00022967"/>
    </source>
</evidence>
<gene>
    <name evidence="12" type="ORF">EVC35_06330</name>
</gene>
<evidence type="ECO:0000256" key="1">
    <source>
        <dbReference type="ARBA" id="ARBA00004202"/>
    </source>
</evidence>
<evidence type="ECO:0000256" key="4">
    <source>
        <dbReference type="ARBA" id="ARBA00022475"/>
    </source>
</evidence>
<evidence type="ECO:0000256" key="5">
    <source>
        <dbReference type="ARBA" id="ARBA00022737"/>
    </source>
</evidence>
<evidence type="ECO:0000256" key="9">
    <source>
        <dbReference type="ARBA" id="ARBA00023136"/>
    </source>
</evidence>
<dbReference type="GO" id="GO:0043190">
    <property type="term" value="C:ATP-binding cassette (ABC) transporter complex"/>
    <property type="evidence" value="ECO:0007669"/>
    <property type="project" value="TreeGrafter"/>
</dbReference>
<dbReference type="AlphaFoldDB" id="A0AAJ1VNV2"/>
<dbReference type="InterPro" id="IPR003593">
    <property type="entry name" value="AAA+_ATPase"/>
</dbReference>
<keyword evidence="8" id="KW-1278">Translocase</keyword>
<evidence type="ECO:0000256" key="3">
    <source>
        <dbReference type="ARBA" id="ARBA00022448"/>
    </source>
</evidence>
<name>A0AAJ1VNV2_9LACO</name>
<comment type="similarity">
    <text evidence="2">Belongs to the ABC transporter superfamily.</text>
</comment>
<reference evidence="12" key="1">
    <citation type="submission" date="2019-01" db="EMBL/GenBank/DDBJ databases">
        <title>Oenococcus sicerae UCMA17102.</title>
        <authorList>
            <person name="Cousin F.J."/>
            <person name="Le Guellec R."/>
            <person name="Cretenet M."/>
        </authorList>
    </citation>
    <scope>NUCLEOTIDE SEQUENCE</scope>
    <source>
        <strain evidence="12">UCMA17102</strain>
    </source>
</reference>
<evidence type="ECO:0000256" key="10">
    <source>
        <dbReference type="ARBA" id="ARBA00025157"/>
    </source>
</evidence>
<dbReference type="NCBIfam" id="NF010167">
    <property type="entry name" value="PRK13648.1"/>
    <property type="match status" value="2"/>
</dbReference>
<dbReference type="GO" id="GO:0016887">
    <property type="term" value="F:ATP hydrolysis activity"/>
    <property type="evidence" value="ECO:0007669"/>
    <property type="project" value="InterPro"/>
</dbReference>
<accession>A0AAJ1VNV2</accession>
<keyword evidence="3" id="KW-0813">Transport</keyword>
<evidence type="ECO:0000259" key="11">
    <source>
        <dbReference type="PROSITE" id="PS50893"/>
    </source>
</evidence>
<keyword evidence="4" id="KW-1003">Cell membrane</keyword>
<dbReference type="Gene3D" id="3.40.50.300">
    <property type="entry name" value="P-loop containing nucleotide triphosphate hydrolases"/>
    <property type="match status" value="2"/>
</dbReference>
<dbReference type="PROSITE" id="PS50893">
    <property type="entry name" value="ABC_TRANSPORTER_2"/>
    <property type="match status" value="2"/>
</dbReference>
<evidence type="ECO:0000256" key="6">
    <source>
        <dbReference type="ARBA" id="ARBA00022741"/>
    </source>
</evidence>
<keyword evidence="9" id="KW-0472">Membrane</keyword>
<evidence type="ECO:0000313" key="12">
    <source>
        <dbReference type="EMBL" id="MDN6900619.1"/>
    </source>
</evidence>
<dbReference type="GO" id="GO:0005524">
    <property type="term" value="F:ATP binding"/>
    <property type="evidence" value="ECO:0007669"/>
    <property type="project" value="UniProtKB-KW"/>
</dbReference>
<dbReference type="Pfam" id="PF12558">
    <property type="entry name" value="DUF3744"/>
    <property type="match status" value="1"/>
</dbReference>
<comment type="function">
    <text evidence="10">Probably part of an ABC transporter complex. Responsible for energy coupling to the transport system.</text>
</comment>